<dbReference type="STRING" id="99656.SAMN05421659_102139"/>
<evidence type="ECO:0000313" key="3">
    <source>
        <dbReference type="Proteomes" id="UP000199701"/>
    </source>
</evidence>
<sequence length="135" mass="15897">MKRREDKILAYFDMWLSKDISGIEGIFEENVLYSESYGPEYHGLDQVKKWFANWCIHATVLEWNVKQFISQDKVTVAEWYFECNYDGVIYGFDGASIIEFNENEKISSIKEFKSKQEHNSPYTKVQDSAVLNKKV</sequence>
<keyword evidence="3" id="KW-1185">Reference proteome</keyword>
<feature type="domain" description="SnoaL-like" evidence="1">
    <location>
        <begin position="10"/>
        <end position="108"/>
    </location>
</feature>
<proteinExistence type="predicted"/>
<dbReference type="OrthoDB" id="4203328at2"/>
<dbReference type="AlphaFoldDB" id="A0A1I0MUJ6"/>
<reference evidence="2 3" key="1">
    <citation type="submission" date="2016-10" db="EMBL/GenBank/DDBJ databases">
        <authorList>
            <person name="de Groot N.N."/>
        </authorList>
    </citation>
    <scope>NUCLEOTIDE SEQUENCE [LARGE SCALE GENOMIC DNA]</scope>
    <source>
        <strain evidence="2 3">DSM 9179</strain>
    </source>
</reference>
<dbReference type="RefSeq" id="WP_092450491.1">
    <property type="nucleotide sequence ID" value="NZ_FOJI01000002.1"/>
</dbReference>
<dbReference type="GO" id="GO:0016853">
    <property type="term" value="F:isomerase activity"/>
    <property type="evidence" value="ECO:0007669"/>
    <property type="project" value="UniProtKB-KW"/>
</dbReference>
<accession>A0A1I0MUJ6</accession>
<dbReference type="Proteomes" id="UP000199701">
    <property type="component" value="Unassembled WGS sequence"/>
</dbReference>
<keyword evidence="2" id="KW-0413">Isomerase</keyword>
<organism evidence="2 3">
    <name type="scientific">[Clostridium] fimetarium</name>
    <dbReference type="NCBI Taxonomy" id="99656"/>
    <lineage>
        <taxon>Bacteria</taxon>
        <taxon>Bacillati</taxon>
        <taxon>Bacillota</taxon>
        <taxon>Clostridia</taxon>
        <taxon>Lachnospirales</taxon>
        <taxon>Lachnospiraceae</taxon>
    </lineage>
</organism>
<dbReference type="EMBL" id="FOJI01000002">
    <property type="protein sequence ID" value="SEV92048.1"/>
    <property type="molecule type" value="Genomic_DNA"/>
</dbReference>
<protein>
    <submittedName>
        <fullName evidence="2">Ketosteroid isomerase-related protein</fullName>
    </submittedName>
</protein>
<dbReference type="InterPro" id="IPR032710">
    <property type="entry name" value="NTF2-like_dom_sf"/>
</dbReference>
<dbReference type="SUPFAM" id="SSF54427">
    <property type="entry name" value="NTF2-like"/>
    <property type="match status" value="1"/>
</dbReference>
<name>A0A1I0MUJ6_9FIRM</name>
<dbReference type="Gene3D" id="3.10.450.50">
    <property type="match status" value="1"/>
</dbReference>
<evidence type="ECO:0000259" key="1">
    <source>
        <dbReference type="Pfam" id="PF12680"/>
    </source>
</evidence>
<gene>
    <name evidence="2" type="ORF">SAMN05421659_102139</name>
</gene>
<dbReference type="Pfam" id="PF12680">
    <property type="entry name" value="SnoaL_2"/>
    <property type="match status" value="1"/>
</dbReference>
<evidence type="ECO:0000313" key="2">
    <source>
        <dbReference type="EMBL" id="SEV92048.1"/>
    </source>
</evidence>
<dbReference type="InterPro" id="IPR037401">
    <property type="entry name" value="SnoaL-like"/>
</dbReference>